<dbReference type="AlphaFoldDB" id="A0A1Y1X0E7"/>
<gene>
    <name evidence="2" type="ORF">BCR32DRAFT_269553</name>
</gene>
<evidence type="ECO:0000256" key="1">
    <source>
        <dbReference type="SAM" id="MobiDB-lite"/>
    </source>
</evidence>
<feature type="region of interest" description="Disordered" evidence="1">
    <location>
        <begin position="81"/>
        <end position="102"/>
    </location>
</feature>
<reference evidence="2 3" key="2">
    <citation type="submission" date="2016-08" db="EMBL/GenBank/DDBJ databases">
        <title>Pervasive Adenine N6-methylation of Active Genes in Fungi.</title>
        <authorList>
            <consortium name="DOE Joint Genome Institute"/>
            <person name="Mondo S.J."/>
            <person name="Dannebaum R.O."/>
            <person name="Kuo R.C."/>
            <person name="Labutti K."/>
            <person name="Haridas S."/>
            <person name="Kuo A."/>
            <person name="Salamov A."/>
            <person name="Ahrendt S.R."/>
            <person name="Lipzen A."/>
            <person name="Sullivan W."/>
            <person name="Andreopoulos W.B."/>
            <person name="Clum A."/>
            <person name="Lindquist E."/>
            <person name="Daum C."/>
            <person name="Ramamoorthy G.K."/>
            <person name="Gryganskyi A."/>
            <person name="Culley D."/>
            <person name="Magnuson J.K."/>
            <person name="James T.Y."/>
            <person name="O'Malley M.A."/>
            <person name="Stajich J.E."/>
            <person name="Spatafora J.W."/>
            <person name="Visel A."/>
            <person name="Grigoriev I.V."/>
        </authorList>
    </citation>
    <scope>NUCLEOTIDE SEQUENCE [LARGE SCALE GENOMIC DNA]</scope>
    <source>
        <strain evidence="2 3">S4</strain>
    </source>
</reference>
<evidence type="ECO:0000313" key="2">
    <source>
        <dbReference type="EMBL" id="ORX79291.1"/>
    </source>
</evidence>
<feature type="compositionally biased region" description="Basic and acidic residues" evidence="1">
    <location>
        <begin position="93"/>
        <end position="102"/>
    </location>
</feature>
<sequence length="390" mass="46118">MEKKLENLKSIVQKNKEELEIMKQSNLGTTYNIIRLYVLGERVNFTLELFDENMNLKYIYPTIEQYMNPMVQQSYNKNRHRHNHFSNHQNNTRYDEKNEKKKSKEKDDSIYCCYETNRKIYDINFEKMIQRGIKYILLTISNGDNIKFGWMERRVLNSSEIFHPETHHQNFIFNYEKDTCPLILDCETREFVWIDQTLTYNYYKDNNFTKIQEYLQLLKENQELENNDNNNNNNSNNIMDIYDDDDDYQMLYHGRGIARGVARGIARGVARGIGRGIGKGRGRGRGRGRGGSDNSFIDEEILLGKKNLYHRNLNVKQSFLYFYLEPLKISIGNLIQLHIQARNGTLVNTQEELQEGDTAFLSTTPYFKKPNVNYIIACQQLETILSNYMI</sequence>
<comment type="caution">
    <text evidence="2">The sequence shown here is derived from an EMBL/GenBank/DDBJ whole genome shotgun (WGS) entry which is preliminary data.</text>
</comment>
<dbReference type="EMBL" id="MCFG01000180">
    <property type="protein sequence ID" value="ORX79291.1"/>
    <property type="molecule type" value="Genomic_DNA"/>
</dbReference>
<name>A0A1Y1X0E7_9FUNG</name>
<evidence type="ECO:0000313" key="3">
    <source>
        <dbReference type="Proteomes" id="UP000193944"/>
    </source>
</evidence>
<organism evidence="2 3">
    <name type="scientific">Anaeromyces robustus</name>
    <dbReference type="NCBI Taxonomy" id="1754192"/>
    <lineage>
        <taxon>Eukaryota</taxon>
        <taxon>Fungi</taxon>
        <taxon>Fungi incertae sedis</taxon>
        <taxon>Chytridiomycota</taxon>
        <taxon>Chytridiomycota incertae sedis</taxon>
        <taxon>Neocallimastigomycetes</taxon>
        <taxon>Neocallimastigales</taxon>
        <taxon>Neocallimastigaceae</taxon>
        <taxon>Anaeromyces</taxon>
    </lineage>
</organism>
<reference evidence="2 3" key="1">
    <citation type="submission" date="2016-08" db="EMBL/GenBank/DDBJ databases">
        <title>A Parts List for Fungal Cellulosomes Revealed by Comparative Genomics.</title>
        <authorList>
            <consortium name="DOE Joint Genome Institute"/>
            <person name="Haitjema C.H."/>
            <person name="Gilmore S.P."/>
            <person name="Henske J.K."/>
            <person name="Solomon K.V."/>
            <person name="De Groot R."/>
            <person name="Kuo A."/>
            <person name="Mondo S.J."/>
            <person name="Salamov A.A."/>
            <person name="Labutti K."/>
            <person name="Zhao Z."/>
            <person name="Chiniquy J."/>
            <person name="Barry K."/>
            <person name="Brewer H.M."/>
            <person name="Purvine S.O."/>
            <person name="Wright A.T."/>
            <person name="Boxma B."/>
            <person name="Van Alen T."/>
            <person name="Hackstein J.H."/>
            <person name="Baker S.E."/>
            <person name="Grigoriev I.V."/>
            <person name="O'Malley M.A."/>
        </authorList>
    </citation>
    <scope>NUCLEOTIDE SEQUENCE [LARGE SCALE GENOMIC DNA]</scope>
    <source>
        <strain evidence="2 3">S4</strain>
    </source>
</reference>
<keyword evidence="3" id="KW-1185">Reference proteome</keyword>
<protein>
    <submittedName>
        <fullName evidence="2">Uncharacterized protein</fullName>
    </submittedName>
</protein>
<accession>A0A1Y1X0E7</accession>
<dbReference type="Proteomes" id="UP000193944">
    <property type="component" value="Unassembled WGS sequence"/>
</dbReference>
<proteinExistence type="predicted"/>